<dbReference type="EMBL" id="CP002038">
    <property type="protein sequence ID" value="ADM98372.1"/>
    <property type="molecule type" value="Genomic_DNA"/>
</dbReference>
<protein>
    <submittedName>
        <fullName evidence="2">Uncharacterized protein</fullName>
    </submittedName>
</protein>
<organism evidence="2 3">
    <name type="scientific">Dickeya dadantii (strain 3937)</name>
    <name type="common">Erwinia chrysanthemi (strain 3937)</name>
    <dbReference type="NCBI Taxonomy" id="198628"/>
    <lineage>
        <taxon>Bacteria</taxon>
        <taxon>Pseudomonadati</taxon>
        <taxon>Pseudomonadota</taxon>
        <taxon>Gammaproteobacteria</taxon>
        <taxon>Enterobacterales</taxon>
        <taxon>Pectobacteriaceae</taxon>
        <taxon>Dickeya</taxon>
    </lineage>
</organism>
<dbReference type="KEGG" id="ddd:Dda3937_00088"/>
<name>E0SBA3_DICD3</name>
<dbReference type="AlphaFoldDB" id="E0SBA3"/>
<dbReference type="Proteomes" id="UP000006859">
    <property type="component" value="Chromosome"/>
</dbReference>
<evidence type="ECO:0000313" key="2">
    <source>
        <dbReference type="EMBL" id="ADM98372.1"/>
    </source>
</evidence>
<proteinExistence type="predicted"/>
<reference evidence="2 3" key="1">
    <citation type="journal article" date="2011" name="J. Bacteriol.">
        <title>Genome sequence of the plant-pathogenic bacterium Dickeya dadantii 3937.</title>
        <authorList>
            <person name="Glasner J.D."/>
            <person name="Yang C.H."/>
            <person name="Reverchon S."/>
            <person name="Hugouvieux-Cotte-Pattat N."/>
            <person name="Condemine G."/>
            <person name="Bohin J.P."/>
            <person name="Van Gijsegem F."/>
            <person name="Yang S."/>
            <person name="Franza T."/>
            <person name="Expert D."/>
            <person name="Plunkett G. III"/>
            <person name="San Francisco M.J."/>
            <person name="Charkowski A.O."/>
            <person name="Py B."/>
            <person name="Bell K."/>
            <person name="Rauscher L."/>
            <person name="Rodriguez-Palenzuela P."/>
            <person name="Toussaint A."/>
            <person name="Holeva M.C."/>
            <person name="He S.Y."/>
            <person name="Douet V."/>
            <person name="Boccara M."/>
            <person name="Blanco C."/>
            <person name="Toth I."/>
            <person name="Anderson B.D."/>
            <person name="Biehl B.S."/>
            <person name="Mau B."/>
            <person name="Flynn S.M."/>
            <person name="Barras F."/>
            <person name="Lindeberg M."/>
            <person name="Birch P.R."/>
            <person name="Tsuyumu S."/>
            <person name="Shi X."/>
            <person name="Hibbing M."/>
            <person name="Yap M.N."/>
            <person name="Carpentier M."/>
            <person name="Dassa E."/>
            <person name="Umehara M."/>
            <person name="Kim J.F."/>
            <person name="Rusch M."/>
            <person name="Soni P."/>
            <person name="Mayhew G.F."/>
            <person name="Fouts D.E."/>
            <person name="Gill S.R."/>
            <person name="Blattner F.R."/>
            <person name="Keen N.T."/>
            <person name="Perna N.T."/>
        </authorList>
    </citation>
    <scope>NUCLEOTIDE SEQUENCE [LARGE SCALE GENOMIC DNA]</scope>
    <source>
        <strain evidence="2 3">3937</strain>
    </source>
</reference>
<sequence>MSRLRTRSAASFKVKPPGLASQSMSNNDIAMSNNDIGRSVIGRLVFAKNPLIAQWAVSLAFKLAFSVDIMAS</sequence>
<evidence type="ECO:0000313" key="3">
    <source>
        <dbReference type="Proteomes" id="UP000006859"/>
    </source>
</evidence>
<evidence type="ECO:0000256" key="1">
    <source>
        <dbReference type="SAM" id="MobiDB-lite"/>
    </source>
</evidence>
<dbReference type="HOGENOM" id="CLU_2715893_0_0_6"/>
<keyword evidence="3" id="KW-1185">Reference proteome</keyword>
<dbReference type="STRING" id="198628.Dda3937_00088"/>
<gene>
    <name evidence="2" type="ordered locus">Dda3937_00088</name>
</gene>
<accession>E0SBA3</accession>
<feature type="region of interest" description="Disordered" evidence="1">
    <location>
        <begin position="1"/>
        <end position="26"/>
    </location>
</feature>